<dbReference type="EMBL" id="MDYQ01000004">
    <property type="protein sequence ID" value="PRP89294.1"/>
    <property type="molecule type" value="Genomic_DNA"/>
</dbReference>
<proteinExistence type="predicted"/>
<organism evidence="1 2">
    <name type="scientific">Planoprotostelium fungivorum</name>
    <dbReference type="NCBI Taxonomy" id="1890364"/>
    <lineage>
        <taxon>Eukaryota</taxon>
        <taxon>Amoebozoa</taxon>
        <taxon>Evosea</taxon>
        <taxon>Variosea</taxon>
        <taxon>Cavosteliida</taxon>
        <taxon>Cavosteliaceae</taxon>
        <taxon>Planoprotostelium</taxon>
    </lineage>
</organism>
<dbReference type="InParanoid" id="A0A2P6NZB7"/>
<evidence type="ECO:0000313" key="2">
    <source>
        <dbReference type="Proteomes" id="UP000241769"/>
    </source>
</evidence>
<keyword evidence="2" id="KW-1185">Reference proteome</keyword>
<evidence type="ECO:0000313" key="1">
    <source>
        <dbReference type="EMBL" id="PRP89294.1"/>
    </source>
</evidence>
<comment type="caution">
    <text evidence="1">The sequence shown here is derived from an EMBL/GenBank/DDBJ whole genome shotgun (WGS) entry which is preliminary data.</text>
</comment>
<accession>A0A2P6NZB7</accession>
<sequence length="124" mass="13857">MRWFLDNSMRKCIDQAPRFRGVVGYHACFTRMSVAIPFLSLTLSFLLKTFLTAVQQTLSKWFRPGSNRGPHACEACVITNYTTKPWYCDFCLTSGGGGLFRLPISVTTPRVPSLLSQADLDDAA</sequence>
<dbReference type="AlphaFoldDB" id="A0A2P6NZB7"/>
<name>A0A2P6NZB7_9EUKA</name>
<reference evidence="1 2" key="1">
    <citation type="journal article" date="2018" name="Genome Biol. Evol.">
        <title>Multiple Roots of Fruiting Body Formation in Amoebozoa.</title>
        <authorList>
            <person name="Hillmann F."/>
            <person name="Forbes G."/>
            <person name="Novohradska S."/>
            <person name="Ferling I."/>
            <person name="Riege K."/>
            <person name="Groth M."/>
            <person name="Westermann M."/>
            <person name="Marz M."/>
            <person name="Spaller T."/>
            <person name="Winckler T."/>
            <person name="Schaap P."/>
            <person name="Glockner G."/>
        </authorList>
    </citation>
    <scope>NUCLEOTIDE SEQUENCE [LARGE SCALE GENOMIC DNA]</scope>
    <source>
        <strain evidence="1 2">Jena</strain>
    </source>
</reference>
<protein>
    <submittedName>
        <fullName evidence="1">Uncharacterized protein</fullName>
    </submittedName>
</protein>
<dbReference type="Proteomes" id="UP000241769">
    <property type="component" value="Unassembled WGS sequence"/>
</dbReference>
<gene>
    <name evidence="1" type="ORF">PROFUN_02168</name>
</gene>